<comment type="domain">
    <text evidence="1">Has an N-terminal Jag-N domain and 2 RNA-binding domains (KH and R3H).</text>
</comment>
<dbReference type="GO" id="GO:0071555">
    <property type="term" value="P:cell wall organization"/>
    <property type="evidence" value="ECO:0007669"/>
    <property type="project" value="UniProtKB-KW"/>
</dbReference>
<dbReference type="CDD" id="cd02414">
    <property type="entry name" value="KH-II_Jag"/>
    <property type="match status" value="1"/>
</dbReference>
<dbReference type="InterPro" id="IPR036867">
    <property type="entry name" value="R3H_dom_sf"/>
</dbReference>
<dbReference type="Proteomes" id="UP000502179">
    <property type="component" value="Chromosome"/>
</dbReference>
<sequence length="224" mass="25115">MTIQEVEFEGKTVDQAIEAACEHFGASREDLEVEVVTYGSTGLFGLGGKKAKIKARLKPQRILTTRAEVAEEILRSILEKMNLDVDLFPEVNEETIRIEIKSPDAGLIIGQSGATLEALEYLVNKLTARRLGQGAKIILDVEGYRDRHIEALEELARKTAIQVKKTGKSITLKPMSARERRIIHLALKEEPLVKTKSIGSGERRRVVIFVEKGRGEKRSRSRRQ</sequence>
<dbReference type="PROSITE" id="PS51061">
    <property type="entry name" value="R3H"/>
    <property type="match status" value="1"/>
</dbReference>
<dbReference type="InterPro" id="IPR038008">
    <property type="entry name" value="Jag_KH"/>
</dbReference>
<keyword evidence="1" id="KW-0963">Cytoplasm</keyword>
<dbReference type="AlphaFoldDB" id="A0A6G7PWX2"/>
<dbReference type="EMBL" id="CP048877">
    <property type="protein sequence ID" value="QIJ72184.1"/>
    <property type="molecule type" value="Genomic_DNA"/>
</dbReference>
<dbReference type="InterPro" id="IPR039247">
    <property type="entry name" value="KhpB"/>
</dbReference>
<comment type="similarity">
    <text evidence="1">Belongs to the KhpB RNA-binding protein family.</text>
</comment>
<dbReference type="SMART" id="SM00393">
    <property type="entry name" value="R3H"/>
    <property type="match status" value="1"/>
</dbReference>
<dbReference type="GO" id="GO:0003723">
    <property type="term" value="F:RNA binding"/>
    <property type="evidence" value="ECO:0007669"/>
    <property type="project" value="UniProtKB-UniRule"/>
</dbReference>
<dbReference type="Pfam" id="PF01424">
    <property type="entry name" value="R3H"/>
    <property type="match status" value="1"/>
</dbReference>
<dbReference type="HAMAP" id="MF_00867">
    <property type="entry name" value="KhpB"/>
    <property type="match status" value="1"/>
</dbReference>
<dbReference type="Pfam" id="PF14804">
    <property type="entry name" value="Jag_N"/>
    <property type="match status" value="1"/>
</dbReference>
<dbReference type="SMART" id="SM01245">
    <property type="entry name" value="Jag_N"/>
    <property type="match status" value="1"/>
</dbReference>
<dbReference type="CDD" id="cd02644">
    <property type="entry name" value="R3H_jag"/>
    <property type="match status" value="1"/>
</dbReference>
<dbReference type="Gene3D" id="3.30.1370.50">
    <property type="entry name" value="R3H-like domain"/>
    <property type="match status" value="1"/>
</dbReference>
<dbReference type="RefSeq" id="WP_166032402.1">
    <property type="nucleotide sequence ID" value="NZ_CP048877.1"/>
</dbReference>
<evidence type="ECO:0000256" key="1">
    <source>
        <dbReference type="HAMAP-Rule" id="MF_00867"/>
    </source>
</evidence>
<keyword evidence="1" id="KW-0143">Chaperone</keyword>
<dbReference type="InterPro" id="IPR015946">
    <property type="entry name" value="KH_dom-like_a/b"/>
</dbReference>
<dbReference type="InterPro" id="IPR001374">
    <property type="entry name" value="R3H_dom"/>
</dbReference>
<dbReference type="GO" id="GO:0008360">
    <property type="term" value="P:regulation of cell shape"/>
    <property type="evidence" value="ECO:0007669"/>
    <property type="project" value="UniProtKB-KW"/>
</dbReference>
<protein>
    <recommendedName>
        <fullName evidence="1">RNA-binding protein KhpB</fullName>
    </recommendedName>
    <alternativeName>
        <fullName evidence="1">RNA-binding protein EloR</fullName>
    </alternativeName>
</protein>
<dbReference type="InterPro" id="IPR032782">
    <property type="entry name" value="KhpB_N"/>
</dbReference>
<name>A0A6G7PWX2_9BACT</name>
<accession>A0A6G7PWX2</accession>
<evidence type="ECO:0000313" key="2">
    <source>
        <dbReference type="EMBL" id="QIJ72184.1"/>
    </source>
</evidence>
<evidence type="ECO:0000313" key="3">
    <source>
        <dbReference type="Proteomes" id="UP000502179"/>
    </source>
</evidence>
<dbReference type="InterPro" id="IPR038247">
    <property type="entry name" value="Jag_N_dom_sf"/>
</dbReference>
<keyword evidence="1" id="KW-0961">Cell wall biogenesis/degradation</keyword>
<dbReference type="Pfam" id="PF13083">
    <property type="entry name" value="KH_KhpA-B"/>
    <property type="match status" value="1"/>
</dbReference>
<comment type="subcellular location">
    <subcellularLocation>
        <location evidence="1">Cytoplasm</location>
    </subcellularLocation>
</comment>
<comment type="caution">
    <text evidence="1">Lacks conserved residue(s) required for the propagation of feature annotation.</text>
</comment>
<dbReference type="PANTHER" id="PTHR35800:SF1">
    <property type="entry name" value="RNA-BINDING PROTEIN KHPB"/>
    <property type="match status" value="1"/>
</dbReference>
<dbReference type="GO" id="GO:0009252">
    <property type="term" value="P:peptidoglycan biosynthetic process"/>
    <property type="evidence" value="ECO:0007669"/>
    <property type="project" value="UniProtKB-UniRule"/>
</dbReference>
<comment type="subunit">
    <text evidence="1">Forms a complex with KhpA.</text>
</comment>
<organism evidence="2 3">
    <name type="scientific">Thermosulfuriphilus ammonigenes</name>
    <dbReference type="NCBI Taxonomy" id="1936021"/>
    <lineage>
        <taxon>Bacteria</taxon>
        <taxon>Pseudomonadati</taxon>
        <taxon>Thermodesulfobacteriota</taxon>
        <taxon>Thermodesulfobacteria</taxon>
        <taxon>Thermodesulfobacteriales</taxon>
        <taxon>Thermodesulfobacteriaceae</taxon>
        <taxon>Thermosulfuriphilus</taxon>
    </lineage>
</organism>
<proteinExistence type="inferred from homology"/>
<dbReference type="InterPro" id="IPR034079">
    <property type="entry name" value="R3H_KhpB"/>
</dbReference>
<dbReference type="SUPFAM" id="SSF82708">
    <property type="entry name" value="R3H domain"/>
    <property type="match status" value="1"/>
</dbReference>
<keyword evidence="1" id="KW-0694">RNA-binding</keyword>
<gene>
    <name evidence="1" type="primary">khpB</name>
    <name evidence="1" type="synonym">eloR</name>
    <name evidence="2" type="ORF">G4V39_07835</name>
</gene>
<dbReference type="PANTHER" id="PTHR35800">
    <property type="entry name" value="PROTEIN JAG"/>
    <property type="match status" value="1"/>
</dbReference>
<dbReference type="NCBIfam" id="NF041568">
    <property type="entry name" value="Jag_EloR"/>
    <property type="match status" value="1"/>
</dbReference>
<dbReference type="Gene3D" id="3.30.30.80">
    <property type="entry name" value="probable RNA-binding protein from clostridium symbiosum atcc 14940"/>
    <property type="match status" value="1"/>
</dbReference>
<dbReference type="KEGG" id="tav:G4V39_07835"/>
<comment type="function">
    <text evidence="1">A probable RNA chaperone. Forms a complex with KhpA which binds to cellular RNA and controls its expression. Plays a role in peptidoglycan (PG) homeostasis and cell length regulation.</text>
</comment>
<dbReference type="Gene3D" id="3.30.300.20">
    <property type="match status" value="1"/>
</dbReference>
<dbReference type="GO" id="GO:0005737">
    <property type="term" value="C:cytoplasm"/>
    <property type="evidence" value="ECO:0007669"/>
    <property type="project" value="UniProtKB-SubCell"/>
</dbReference>
<reference evidence="2 3" key="1">
    <citation type="submission" date="2020-02" db="EMBL/GenBank/DDBJ databases">
        <title>Genome analysis of Thermosulfuriphilus ammonigenes ST65T, an anaerobic thermophilic chemolithoautotrophic bacterium isolated from a deep-sea hydrothermal vent.</title>
        <authorList>
            <person name="Slobodkina G."/>
            <person name="Allioux M."/>
            <person name="Merkel A."/>
            <person name="Alain K."/>
            <person name="Jebbar M."/>
            <person name="Slobodkin A."/>
        </authorList>
    </citation>
    <scope>NUCLEOTIDE SEQUENCE [LARGE SCALE GENOMIC DNA]</scope>
    <source>
        <strain evidence="2 3">ST65</strain>
    </source>
</reference>
<keyword evidence="1" id="KW-0133">Cell shape</keyword>
<keyword evidence="3" id="KW-1185">Reference proteome</keyword>